<sequence>MPVAGGYDERQKKFRQHWGFKYDCSICQNEEEVAKMGALEKRKRLIADAQKHAQSHATPKINGVERFVSMIAETYSQPAAEVPRLGLWDPLIFLAQVYLQQGQLVKAVESALKALESLGYVIDGGRLPFSPGTSLVVRKWGLMMD</sequence>
<reference evidence="1 2" key="1">
    <citation type="submission" date="2017-10" db="EMBL/GenBank/DDBJ databases">
        <title>Comparative genomics in systemic dimorphic fungi from Ajellomycetaceae.</title>
        <authorList>
            <person name="Munoz J.F."/>
            <person name="Mcewen J.G."/>
            <person name="Clay O.K."/>
            <person name="Cuomo C.A."/>
        </authorList>
    </citation>
    <scope>NUCLEOTIDE SEQUENCE [LARGE SCALE GENOMIC DNA]</scope>
    <source>
        <strain evidence="1 2">UAMH5409</strain>
    </source>
</reference>
<protein>
    <submittedName>
        <fullName evidence="1">Uncharacterized protein</fullName>
    </submittedName>
</protein>
<dbReference type="OrthoDB" id="438641at2759"/>
<proteinExistence type="predicted"/>
<evidence type="ECO:0000313" key="1">
    <source>
        <dbReference type="EMBL" id="PGH18368.1"/>
    </source>
</evidence>
<comment type="caution">
    <text evidence="1">The sequence shown here is derived from an EMBL/GenBank/DDBJ whole genome shotgun (WGS) entry which is preliminary data.</text>
</comment>
<organism evidence="1 2">
    <name type="scientific">Helicocarpus griseus UAMH5409</name>
    <dbReference type="NCBI Taxonomy" id="1447875"/>
    <lineage>
        <taxon>Eukaryota</taxon>
        <taxon>Fungi</taxon>
        <taxon>Dikarya</taxon>
        <taxon>Ascomycota</taxon>
        <taxon>Pezizomycotina</taxon>
        <taxon>Eurotiomycetes</taxon>
        <taxon>Eurotiomycetidae</taxon>
        <taxon>Onygenales</taxon>
        <taxon>Ajellomycetaceae</taxon>
        <taxon>Helicocarpus</taxon>
    </lineage>
</organism>
<evidence type="ECO:0000313" key="2">
    <source>
        <dbReference type="Proteomes" id="UP000223968"/>
    </source>
</evidence>
<name>A0A2B7YBU0_9EURO</name>
<gene>
    <name evidence="1" type="ORF">AJ79_00434</name>
</gene>
<dbReference type="Proteomes" id="UP000223968">
    <property type="component" value="Unassembled WGS sequence"/>
</dbReference>
<dbReference type="EMBL" id="PDNB01000004">
    <property type="protein sequence ID" value="PGH18368.1"/>
    <property type="molecule type" value="Genomic_DNA"/>
</dbReference>
<keyword evidence="2" id="KW-1185">Reference proteome</keyword>
<dbReference type="AlphaFoldDB" id="A0A2B7YBU0"/>
<dbReference type="STRING" id="1447875.A0A2B7YBU0"/>
<accession>A0A2B7YBU0</accession>